<feature type="domain" description="H repeat-associated protein N-terminal" evidence="2">
    <location>
        <begin position="10"/>
        <end position="95"/>
    </location>
</feature>
<dbReference type="GO" id="GO:0003677">
    <property type="term" value="F:DNA binding"/>
    <property type="evidence" value="ECO:0007669"/>
    <property type="project" value="InterPro"/>
</dbReference>
<protein>
    <submittedName>
        <fullName evidence="3">Transposase</fullName>
    </submittedName>
</protein>
<sequence>MQEDVLSIEEAFGDLRDPRSRTPAHDPTEMLVVALCAVLSGADSWVAIQTWAEAKLEWLRRYLPLVNGIPSHDTFGRVFAALDAQQFEACFIRWTAHLCPALVDQVVAIDGKTVRGSHRGQERALHLVSAYGSGLGMALGQVRTADKSNEITAIPELLDALLLKGAIVTIDAMGCQQRIAGKIIEAQADYVLAVKDNQRALARLVRGVFDSLERCPELHAGTFDEYREIDKDHGRIETRRCVAQDISSRWPGKVDGRWPALRSVVMVEATREIAGVASTQRRYYISSLPADACRIAHAVRSHWRIENNMHWVLDMAFGEDQCRVRVENAAQNFAILRRITMNLLKRDTKTKVGLKIRRLKAGANDQYRASLLGL</sequence>
<evidence type="ECO:0000259" key="1">
    <source>
        <dbReference type="Pfam" id="PF01609"/>
    </source>
</evidence>
<evidence type="ECO:0000313" key="4">
    <source>
        <dbReference type="Proteomes" id="UP000076852"/>
    </source>
</evidence>
<dbReference type="GO" id="GO:0006313">
    <property type="term" value="P:DNA transposition"/>
    <property type="evidence" value="ECO:0007669"/>
    <property type="project" value="InterPro"/>
</dbReference>
<feature type="domain" description="Transposase IS4-like" evidence="1">
    <location>
        <begin position="104"/>
        <end position="343"/>
    </location>
</feature>
<keyword evidence="4" id="KW-1185">Reference proteome</keyword>
<dbReference type="KEGG" id="buz:AYM40_16665"/>
<gene>
    <name evidence="3" type="ORF">AYM40_16665</name>
</gene>
<dbReference type="AlphaFoldDB" id="A0A160FNB6"/>
<proteinExistence type="predicted"/>
<dbReference type="InterPro" id="IPR032806">
    <property type="entry name" value="YbfD_N"/>
</dbReference>
<dbReference type="Pfam" id="PF13808">
    <property type="entry name" value="DDE_Tnp_1_assoc"/>
    <property type="match status" value="1"/>
</dbReference>
<dbReference type="InterPro" id="IPR047647">
    <property type="entry name" value="ISAs1_transpos"/>
</dbReference>
<dbReference type="InterPro" id="IPR051698">
    <property type="entry name" value="Transposase_11-like"/>
</dbReference>
<dbReference type="EMBL" id="CP014578">
    <property type="protein sequence ID" value="ANB73806.1"/>
    <property type="molecule type" value="Genomic_DNA"/>
</dbReference>
<dbReference type="OrthoDB" id="8587058at2"/>
<dbReference type="Pfam" id="PF01609">
    <property type="entry name" value="DDE_Tnp_1"/>
    <property type="match status" value="1"/>
</dbReference>
<accession>A0A160FNB6</accession>
<dbReference type="GO" id="GO:0004803">
    <property type="term" value="F:transposase activity"/>
    <property type="evidence" value="ECO:0007669"/>
    <property type="project" value="InterPro"/>
</dbReference>
<organism evidence="3 4">
    <name type="scientific">Paraburkholderia phytofirmans OLGA172</name>
    <dbReference type="NCBI Taxonomy" id="1417228"/>
    <lineage>
        <taxon>Bacteria</taxon>
        <taxon>Pseudomonadati</taxon>
        <taxon>Pseudomonadota</taxon>
        <taxon>Betaproteobacteria</taxon>
        <taxon>Burkholderiales</taxon>
        <taxon>Burkholderiaceae</taxon>
        <taxon>Paraburkholderia</taxon>
    </lineage>
</organism>
<dbReference type="Proteomes" id="UP000076852">
    <property type="component" value="Chromosome 1"/>
</dbReference>
<name>A0A160FNB6_9BURK</name>
<evidence type="ECO:0000313" key="3">
    <source>
        <dbReference type="EMBL" id="ANB73806.1"/>
    </source>
</evidence>
<dbReference type="PANTHER" id="PTHR30298">
    <property type="entry name" value="H REPEAT-ASSOCIATED PREDICTED TRANSPOSASE"/>
    <property type="match status" value="1"/>
</dbReference>
<dbReference type="RefSeq" id="WP_063497171.1">
    <property type="nucleotide sequence ID" value="NZ_CP014578.1"/>
</dbReference>
<dbReference type="NCBIfam" id="NF033564">
    <property type="entry name" value="transpos_ISAs1"/>
    <property type="match status" value="1"/>
</dbReference>
<evidence type="ECO:0000259" key="2">
    <source>
        <dbReference type="Pfam" id="PF13808"/>
    </source>
</evidence>
<reference evidence="3 4" key="1">
    <citation type="journal article" date="2016" name="Gene">
        <title>PacBio SMRT assembly of a complex multi-replicon genome reveals chlorocatechol degradative operon in a region of genome plasticity.</title>
        <authorList>
            <person name="Ricker N."/>
            <person name="Shen S.Y."/>
            <person name="Goordial J."/>
            <person name="Jin S."/>
            <person name="Fulthorpe R.R."/>
        </authorList>
    </citation>
    <scope>NUCLEOTIDE SEQUENCE [LARGE SCALE GENOMIC DNA]</scope>
    <source>
        <strain evidence="3 4">OLGA172</strain>
    </source>
</reference>
<dbReference type="PANTHER" id="PTHR30298:SF0">
    <property type="entry name" value="PROTEIN YBFL-RELATED"/>
    <property type="match status" value="1"/>
</dbReference>
<dbReference type="InterPro" id="IPR002559">
    <property type="entry name" value="Transposase_11"/>
</dbReference>